<evidence type="ECO:0000256" key="1">
    <source>
        <dbReference type="SAM" id="MobiDB-lite"/>
    </source>
</evidence>
<protein>
    <submittedName>
        <fullName evidence="2">Uncharacterized protein</fullName>
    </submittedName>
</protein>
<evidence type="ECO:0000313" key="2">
    <source>
        <dbReference type="EMBL" id="RZR74413.1"/>
    </source>
</evidence>
<proteinExistence type="predicted"/>
<reference evidence="2" key="1">
    <citation type="journal article" date="2018" name="Data Brief">
        <title>Genome sequence data from 17 accessions of Ensete ventricosum, a staple food crop for millions in Ethiopia.</title>
        <authorList>
            <person name="Yemataw Z."/>
            <person name="Muzemil S."/>
            <person name="Ambachew D."/>
            <person name="Tripathi L."/>
            <person name="Tesfaye K."/>
            <person name="Chala A."/>
            <person name="Farbos A."/>
            <person name="O'Neill P."/>
            <person name="Moore K."/>
            <person name="Grant M."/>
            <person name="Studholme D.J."/>
        </authorList>
    </citation>
    <scope>NUCLEOTIDE SEQUENCE [LARGE SCALE GENOMIC DNA]</scope>
    <source>
        <tissue evidence="2">Leaf</tissue>
    </source>
</reference>
<sequence length="75" mass="7605">MLPLRFPNSGIRAKSVAARASPQGAAAHKGGACGQKRRSQGLPLAVSKGGARPRLVRRGATLVEVPPVGAEPTAP</sequence>
<gene>
    <name evidence="2" type="ORF">BHM03_00036691</name>
</gene>
<dbReference type="EMBL" id="KV876236">
    <property type="protein sequence ID" value="RZR74413.1"/>
    <property type="molecule type" value="Genomic_DNA"/>
</dbReference>
<organism evidence="2">
    <name type="scientific">Ensete ventricosum</name>
    <name type="common">Abyssinian banana</name>
    <name type="synonym">Musa ensete</name>
    <dbReference type="NCBI Taxonomy" id="4639"/>
    <lineage>
        <taxon>Eukaryota</taxon>
        <taxon>Viridiplantae</taxon>
        <taxon>Streptophyta</taxon>
        <taxon>Embryophyta</taxon>
        <taxon>Tracheophyta</taxon>
        <taxon>Spermatophyta</taxon>
        <taxon>Magnoliopsida</taxon>
        <taxon>Liliopsida</taxon>
        <taxon>Zingiberales</taxon>
        <taxon>Musaceae</taxon>
        <taxon>Ensete</taxon>
    </lineage>
</organism>
<name>A0A445MJM7_ENSVE</name>
<accession>A0A445MJM7</accession>
<dbReference type="AlphaFoldDB" id="A0A445MJM7"/>
<feature type="region of interest" description="Disordered" evidence="1">
    <location>
        <begin position="17"/>
        <end position="50"/>
    </location>
</feature>
<dbReference type="Proteomes" id="UP000290560">
    <property type="component" value="Unassembled WGS sequence"/>
</dbReference>